<dbReference type="OrthoDB" id="5242876at2"/>
<gene>
    <name evidence="1" type="ordered locus">Srot_3067</name>
</gene>
<name>D6ZEL5_SEGRD</name>
<dbReference type="EMBL" id="CP001958">
    <property type="protein sequence ID" value="ADG99491.1"/>
    <property type="molecule type" value="Genomic_DNA"/>
</dbReference>
<dbReference type="RefSeq" id="WP_013139938.1">
    <property type="nucleotide sequence ID" value="NC_014168.1"/>
</dbReference>
<dbReference type="STRING" id="640132.Srot_3067"/>
<dbReference type="HOGENOM" id="CLU_067049_1_0_11"/>
<accession>D6ZEL5</accession>
<evidence type="ECO:0008006" key="3">
    <source>
        <dbReference type="Google" id="ProtNLM"/>
    </source>
</evidence>
<proteinExistence type="predicted"/>
<dbReference type="KEGG" id="srt:Srot_3067"/>
<protein>
    <recommendedName>
        <fullName evidence="3">Acetyltransferase</fullName>
    </recommendedName>
</protein>
<evidence type="ECO:0000313" key="2">
    <source>
        <dbReference type="Proteomes" id="UP000002247"/>
    </source>
</evidence>
<keyword evidence="2" id="KW-1185">Reference proteome</keyword>
<dbReference type="AlphaFoldDB" id="D6ZEL5"/>
<sequence>MSREPFETHVRVVPLTLERSALLPKHAQQCLFWEFDSKTGDQIGGGMDARFEKEAWLSSVLLQWGPCGQLAVVGEGEQERGVGQICYAPPGMVSRVEEFPTAPVSPDAVLITYAGVEDGHDFDEVATPLLLASIADLASRGVRAVEAFGREDEADADEDTKRCVNPSEFFKAAGFSVAAAHRHYPRLRLELGGTGLLWRASVEEALAELVEEARLRPLLVGASS</sequence>
<evidence type="ECO:0000313" key="1">
    <source>
        <dbReference type="EMBL" id="ADG99491.1"/>
    </source>
</evidence>
<organism evidence="1 2">
    <name type="scientific">Segniliparus rotundus (strain ATCC BAA-972 / CDC 1076 / CIP 108378 / DSM 44985 / JCM 13578)</name>
    <dbReference type="NCBI Taxonomy" id="640132"/>
    <lineage>
        <taxon>Bacteria</taxon>
        <taxon>Bacillati</taxon>
        <taxon>Actinomycetota</taxon>
        <taxon>Actinomycetes</taxon>
        <taxon>Mycobacteriales</taxon>
        <taxon>Segniliparaceae</taxon>
        <taxon>Segniliparus</taxon>
    </lineage>
</organism>
<dbReference type="Proteomes" id="UP000002247">
    <property type="component" value="Chromosome"/>
</dbReference>
<reference evidence="1 2" key="1">
    <citation type="journal article" date="2010" name="Stand. Genomic Sci.">
        <title>Complete genome sequence of Segniliparus rotundus type strain (CDC 1076).</title>
        <authorList>
            <person name="Sikorski J."/>
            <person name="Lapidus A."/>
            <person name="Copeland A."/>
            <person name="Misra M."/>
            <person name="Glavina Del Rio T."/>
            <person name="Nolan M."/>
            <person name="Lucas S."/>
            <person name="Chen F."/>
            <person name="Tice H."/>
            <person name="Cheng J.F."/>
            <person name="Jando M."/>
            <person name="Schneider S."/>
            <person name="Bruce D."/>
            <person name="Goodwin L."/>
            <person name="Pitluck S."/>
            <person name="Liolios K."/>
            <person name="Mikhailova N."/>
            <person name="Pati A."/>
            <person name="Ivanova N."/>
            <person name="Mavromatis K."/>
            <person name="Chen A."/>
            <person name="Palaniappan K."/>
            <person name="Chertkov O."/>
            <person name="Land M."/>
            <person name="Hauser L."/>
            <person name="Chang Y.J."/>
            <person name="Jeffries C.D."/>
            <person name="Brettin T."/>
            <person name="Detter J.C."/>
            <person name="Han C."/>
            <person name="Rohde M."/>
            <person name="Goker M."/>
            <person name="Bristow J."/>
            <person name="Eisen J.A."/>
            <person name="Markowitz V."/>
            <person name="Hugenholtz P."/>
            <person name="Kyrpides N.C."/>
            <person name="Klenk H.P."/>
        </authorList>
    </citation>
    <scope>NUCLEOTIDE SEQUENCE [LARGE SCALE GENOMIC DNA]</scope>
    <source>
        <strain evidence="2">ATCC BAA-972 / CDC 1076 / CIP 108378 / DSM 44985 / JCM 13578</strain>
    </source>
</reference>
<dbReference type="eggNOG" id="COG3153">
    <property type="taxonomic scope" value="Bacteria"/>
</dbReference>